<dbReference type="STRING" id="933084.A0A067P9A9"/>
<keyword evidence="2" id="KW-1185">Reference proteome</keyword>
<proteinExistence type="predicted"/>
<dbReference type="Proteomes" id="UP000027265">
    <property type="component" value="Unassembled WGS sequence"/>
</dbReference>
<accession>A0A067P9A9</accession>
<sequence length="62" mass="6882">PTMPEMKTFVKLLLPKGHGYPLWVPETAGAYTQGDPYTDEGYQIGDVGVITDGGWFDVFFNI</sequence>
<gene>
    <name evidence="1" type="ORF">JAAARDRAFT_93237</name>
</gene>
<organism evidence="1 2">
    <name type="scientific">Jaapia argillacea MUCL 33604</name>
    <dbReference type="NCBI Taxonomy" id="933084"/>
    <lineage>
        <taxon>Eukaryota</taxon>
        <taxon>Fungi</taxon>
        <taxon>Dikarya</taxon>
        <taxon>Basidiomycota</taxon>
        <taxon>Agaricomycotina</taxon>
        <taxon>Agaricomycetes</taxon>
        <taxon>Agaricomycetidae</taxon>
        <taxon>Jaapiales</taxon>
        <taxon>Jaapiaceae</taxon>
        <taxon>Jaapia</taxon>
    </lineage>
</organism>
<feature type="non-terminal residue" evidence="1">
    <location>
        <position position="62"/>
    </location>
</feature>
<reference evidence="2" key="1">
    <citation type="journal article" date="2014" name="Proc. Natl. Acad. Sci. U.S.A.">
        <title>Extensive sampling of basidiomycete genomes demonstrates inadequacy of the white-rot/brown-rot paradigm for wood decay fungi.</title>
        <authorList>
            <person name="Riley R."/>
            <person name="Salamov A.A."/>
            <person name="Brown D.W."/>
            <person name="Nagy L.G."/>
            <person name="Floudas D."/>
            <person name="Held B.W."/>
            <person name="Levasseur A."/>
            <person name="Lombard V."/>
            <person name="Morin E."/>
            <person name="Otillar R."/>
            <person name="Lindquist E.A."/>
            <person name="Sun H."/>
            <person name="LaButti K.M."/>
            <person name="Schmutz J."/>
            <person name="Jabbour D."/>
            <person name="Luo H."/>
            <person name="Baker S.E."/>
            <person name="Pisabarro A.G."/>
            <person name="Walton J.D."/>
            <person name="Blanchette R.A."/>
            <person name="Henrissat B."/>
            <person name="Martin F."/>
            <person name="Cullen D."/>
            <person name="Hibbett D.S."/>
            <person name="Grigoriev I.V."/>
        </authorList>
    </citation>
    <scope>NUCLEOTIDE SEQUENCE [LARGE SCALE GENOMIC DNA]</scope>
    <source>
        <strain evidence="2">MUCL 33604</strain>
    </source>
</reference>
<dbReference type="InParanoid" id="A0A067P9A9"/>
<dbReference type="HOGENOM" id="CLU_185466_0_0_1"/>
<dbReference type="AlphaFoldDB" id="A0A067P9A9"/>
<evidence type="ECO:0000313" key="2">
    <source>
        <dbReference type="Proteomes" id="UP000027265"/>
    </source>
</evidence>
<feature type="non-terminal residue" evidence="1">
    <location>
        <position position="1"/>
    </location>
</feature>
<dbReference type="EMBL" id="KL197748">
    <property type="protein sequence ID" value="KDQ51478.1"/>
    <property type="molecule type" value="Genomic_DNA"/>
</dbReference>
<name>A0A067P9A9_9AGAM</name>
<protein>
    <submittedName>
        <fullName evidence="1">Uncharacterized protein</fullName>
    </submittedName>
</protein>
<evidence type="ECO:0000313" key="1">
    <source>
        <dbReference type="EMBL" id="KDQ51478.1"/>
    </source>
</evidence>
<dbReference type="OrthoDB" id="3070764at2759"/>